<dbReference type="AlphaFoldDB" id="A0A5B7I8P4"/>
<name>A0A5B7I8P4_PORTR</name>
<comment type="caution">
    <text evidence="1">The sequence shown here is derived from an EMBL/GenBank/DDBJ whole genome shotgun (WGS) entry which is preliminary data.</text>
</comment>
<sequence length="39" mass="4592">MMKWRSILPSHLQTCHHHHQQSQPPQPLPLLCRPPSLCQ</sequence>
<dbReference type="Proteomes" id="UP000324222">
    <property type="component" value="Unassembled WGS sequence"/>
</dbReference>
<protein>
    <submittedName>
        <fullName evidence="1">Uncharacterized protein</fullName>
    </submittedName>
</protein>
<dbReference type="EMBL" id="VSRR010049040">
    <property type="protein sequence ID" value="MPC78663.1"/>
    <property type="molecule type" value="Genomic_DNA"/>
</dbReference>
<evidence type="ECO:0000313" key="2">
    <source>
        <dbReference type="Proteomes" id="UP000324222"/>
    </source>
</evidence>
<reference evidence="1 2" key="1">
    <citation type="submission" date="2019-05" db="EMBL/GenBank/DDBJ databases">
        <title>Another draft genome of Portunus trituberculatus and its Hox gene families provides insights of decapod evolution.</title>
        <authorList>
            <person name="Jeong J.-H."/>
            <person name="Song I."/>
            <person name="Kim S."/>
            <person name="Choi T."/>
            <person name="Kim D."/>
            <person name="Ryu S."/>
            <person name="Kim W."/>
        </authorList>
    </citation>
    <scope>NUCLEOTIDE SEQUENCE [LARGE SCALE GENOMIC DNA]</scope>
    <source>
        <tissue evidence="1">Muscle</tissue>
    </source>
</reference>
<keyword evidence="2" id="KW-1185">Reference proteome</keyword>
<accession>A0A5B7I8P4</accession>
<proteinExistence type="predicted"/>
<gene>
    <name evidence="1" type="ORF">E2C01_073157</name>
</gene>
<evidence type="ECO:0000313" key="1">
    <source>
        <dbReference type="EMBL" id="MPC78663.1"/>
    </source>
</evidence>
<organism evidence="1 2">
    <name type="scientific">Portunus trituberculatus</name>
    <name type="common">Swimming crab</name>
    <name type="synonym">Neptunus trituberculatus</name>
    <dbReference type="NCBI Taxonomy" id="210409"/>
    <lineage>
        <taxon>Eukaryota</taxon>
        <taxon>Metazoa</taxon>
        <taxon>Ecdysozoa</taxon>
        <taxon>Arthropoda</taxon>
        <taxon>Crustacea</taxon>
        <taxon>Multicrustacea</taxon>
        <taxon>Malacostraca</taxon>
        <taxon>Eumalacostraca</taxon>
        <taxon>Eucarida</taxon>
        <taxon>Decapoda</taxon>
        <taxon>Pleocyemata</taxon>
        <taxon>Brachyura</taxon>
        <taxon>Eubrachyura</taxon>
        <taxon>Portunoidea</taxon>
        <taxon>Portunidae</taxon>
        <taxon>Portuninae</taxon>
        <taxon>Portunus</taxon>
    </lineage>
</organism>